<name>M0LUI3_9EURY</name>
<reference evidence="2 3" key="1">
    <citation type="journal article" date="2014" name="PLoS Genet.">
        <title>Phylogenetically driven sequencing of extremely halophilic archaea reveals strategies for static and dynamic osmo-response.</title>
        <authorList>
            <person name="Becker E.A."/>
            <person name="Seitzer P.M."/>
            <person name="Tritt A."/>
            <person name="Larsen D."/>
            <person name="Krusor M."/>
            <person name="Yao A.I."/>
            <person name="Wu D."/>
            <person name="Madern D."/>
            <person name="Eisen J.A."/>
            <person name="Darling A.E."/>
            <person name="Facciotti M.T."/>
        </authorList>
    </citation>
    <scope>NUCLEOTIDE SEQUENCE [LARGE SCALE GENOMIC DNA]</scope>
    <source>
        <strain evidence="2 3">100A6</strain>
    </source>
</reference>
<comment type="caution">
    <text evidence="2">The sequence shown here is derived from an EMBL/GenBank/DDBJ whole genome shotgun (WGS) entry which is preliminary data.</text>
</comment>
<dbReference type="AlphaFoldDB" id="M0LUI3"/>
<dbReference type="OrthoDB" id="10355at2157"/>
<sequence>MIPIANPQLGDREKARIDEVIDSGQLADGPEVRAFEDEFADFCGATHGIATTNGTTALHTAVEALGLGPGDRVVTTPFSMIASANSIRLAGAEPVFADIDPETFNLDPDAVERVVREQDVDAILPVHLFGLPADMPRLRAIADEHDLLVIEDAAQAHGAAIDDERVGTFGDVACFSFYPTKNMTTGEGGMVLTDDPDVAARARSFINHGRTADGAAYEHTRLGQNYRMTSLLAAIGRVQIGDLPENNEARRANAARLTEELPDWVDTPVEPTGRRHVYHQYTIRADDRDALADHLEARGVGTGVYYPVPIHEQPVYDDVDPDVPVAERAAREVLSLPVHPALSSADIDEVVAAVAAAGVEA</sequence>
<dbReference type="Pfam" id="PF01041">
    <property type="entry name" value="DegT_DnrJ_EryC1"/>
    <property type="match status" value="1"/>
</dbReference>
<dbReference type="PATRIC" id="fig|1132509.6.peg.3816"/>
<accession>M0LUI3</accession>
<protein>
    <submittedName>
        <fullName evidence="2">Glutamine--scyllo-inositol transaminase</fullName>
    </submittedName>
</protein>
<dbReference type="eggNOG" id="arCOG00118">
    <property type="taxonomic scope" value="Archaea"/>
</dbReference>
<dbReference type="Gene3D" id="3.90.1150.10">
    <property type="entry name" value="Aspartate Aminotransferase, domain 1"/>
    <property type="match status" value="1"/>
</dbReference>
<comment type="similarity">
    <text evidence="1">Belongs to the DegT/DnrJ/EryC1 family.</text>
</comment>
<dbReference type="PIRSF" id="PIRSF000390">
    <property type="entry name" value="PLP_StrS"/>
    <property type="match status" value="1"/>
</dbReference>
<dbReference type="EMBL" id="AOMB01000043">
    <property type="protein sequence ID" value="EMA35760.1"/>
    <property type="molecule type" value="Genomic_DNA"/>
</dbReference>
<evidence type="ECO:0000313" key="2">
    <source>
        <dbReference type="EMBL" id="EMA35760.1"/>
    </source>
</evidence>
<dbReference type="Proteomes" id="UP000011566">
    <property type="component" value="Unassembled WGS sequence"/>
</dbReference>
<dbReference type="InterPro" id="IPR015422">
    <property type="entry name" value="PyrdxlP-dep_Trfase_small"/>
</dbReference>
<dbReference type="SUPFAM" id="SSF53383">
    <property type="entry name" value="PLP-dependent transferases"/>
    <property type="match status" value="1"/>
</dbReference>
<proteinExistence type="inferred from homology"/>
<dbReference type="GO" id="GO:0000271">
    <property type="term" value="P:polysaccharide biosynthetic process"/>
    <property type="evidence" value="ECO:0007669"/>
    <property type="project" value="TreeGrafter"/>
</dbReference>
<keyword evidence="1" id="KW-0663">Pyridoxal phosphate</keyword>
<evidence type="ECO:0000256" key="1">
    <source>
        <dbReference type="RuleBase" id="RU004508"/>
    </source>
</evidence>
<dbReference type="PANTHER" id="PTHR30244">
    <property type="entry name" value="TRANSAMINASE"/>
    <property type="match status" value="1"/>
</dbReference>
<organism evidence="2 3">
    <name type="scientific">Halococcus hamelinensis 100A6</name>
    <dbReference type="NCBI Taxonomy" id="1132509"/>
    <lineage>
        <taxon>Archaea</taxon>
        <taxon>Methanobacteriati</taxon>
        <taxon>Methanobacteriota</taxon>
        <taxon>Stenosarchaea group</taxon>
        <taxon>Halobacteria</taxon>
        <taxon>Halobacteriales</taxon>
        <taxon>Halococcaceae</taxon>
        <taxon>Halococcus</taxon>
    </lineage>
</organism>
<gene>
    <name evidence="2" type="ORF">C447_16419</name>
</gene>
<evidence type="ECO:0000313" key="3">
    <source>
        <dbReference type="Proteomes" id="UP000011566"/>
    </source>
</evidence>
<dbReference type="InterPro" id="IPR015424">
    <property type="entry name" value="PyrdxlP-dep_Trfase"/>
</dbReference>
<dbReference type="GO" id="GO:0030170">
    <property type="term" value="F:pyridoxal phosphate binding"/>
    <property type="evidence" value="ECO:0007669"/>
    <property type="project" value="TreeGrafter"/>
</dbReference>
<dbReference type="GO" id="GO:0008483">
    <property type="term" value="F:transaminase activity"/>
    <property type="evidence" value="ECO:0007669"/>
    <property type="project" value="TreeGrafter"/>
</dbReference>
<dbReference type="Gene3D" id="3.40.640.10">
    <property type="entry name" value="Type I PLP-dependent aspartate aminotransferase-like (Major domain)"/>
    <property type="match status" value="1"/>
</dbReference>
<dbReference type="PANTHER" id="PTHR30244:SF34">
    <property type="entry name" value="DTDP-4-AMINO-4,6-DIDEOXYGALACTOSE TRANSAMINASE"/>
    <property type="match status" value="1"/>
</dbReference>
<dbReference type="RefSeq" id="WP_007695821.1">
    <property type="nucleotide sequence ID" value="NZ_AJRK01000449.1"/>
</dbReference>
<keyword evidence="3" id="KW-1185">Reference proteome</keyword>
<dbReference type="InterPro" id="IPR015421">
    <property type="entry name" value="PyrdxlP-dep_Trfase_major"/>
</dbReference>
<dbReference type="CDD" id="cd00616">
    <property type="entry name" value="AHBA_syn"/>
    <property type="match status" value="1"/>
</dbReference>
<dbReference type="InterPro" id="IPR000653">
    <property type="entry name" value="DegT/StrS_aminotransferase"/>
</dbReference>